<sequence>MRKTIPRRFFAHELALCTSGMARSGPYAGINHLAPFLMAKRLLQIL</sequence>
<evidence type="ECO:0000313" key="1">
    <source>
        <dbReference type="EMBL" id="MBB5262954.1"/>
    </source>
</evidence>
<gene>
    <name evidence="1" type="ORF">HNP82_000048</name>
</gene>
<proteinExistence type="predicted"/>
<evidence type="ECO:0000313" key="2">
    <source>
        <dbReference type="Proteomes" id="UP000543642"/>
    </source>
</evidence>
<accession>A0A7W8H704</accession>
<keyword evidence="2" id="KW-1185">Reference proteome</keyword>
<protein>
    <submittedName>
        <fullName evidence="1">Uncharacterized protein</fullName>
    </submittedName>
</protein>
<dbReference type="AlphaFoldDB" id="A0A7W8H704"/>
<name>A0A7W8H704_9FIRM</name>
<dbReference type="EMBL" id="JACHFW010000001">
    <property type="protein sequence ID" value="MBB5262954.1"/>
    <property type="molecule type" value="Genomic_DNA"/>
</dbReference>
<organism evidence="1 2">
    <name type="scientific">Catenibacillus scindens</name>
    <dbReference type="NCBI Taxonomy" id="673271"/>
    <lineage>
        <taxon>Bacteria</taxon>
        <taxon>Bacillati</taxon>
        <taxon>Bacillota</taxon>
        <taxon>Clostridia</taxon>
        <taxon>Lachnospirales</taxon>
        <taxon>Lachnospiraceae</taxon>
        <taxon>Catenibacillus</taxon>
    </lineage>
</organism>
<reference evidence="1 2" key="1">
    <citation type="submission" date="2020-08" db="EMBL/GenBank/DDBJ databases">
        <title>Genomic Encyclopedia of Type Strains, Phase IV (KMG-IV): sequencing the most valuable type-strain genomes for metagenomic binning, comparative biology and taxonomic classification.</title>
        <authorList>
            <person name="Goeker M."/>
        </authorList>
    </citation>
    <scope>NUCLEOTIDE SEQUENCE [LARGE SCALE GENOMIC DNA]</scope>
    <source>
        <strain evidence="1 2">DSM 106146</strain>
    </source>
</reference>
<dbReference type="Proteomes" id="UP000543642">
    <property type="component" value="Unassembled WGS sequence"/>
</dbReference>
<comment type="caution">
    <text evidence="1">The sequence shown here is derived from an EMBL/GenBank/DDBJ whole genome shotgun (WGS) entry which is preliminary data.</text>
</comment>